<sequence length="112" mass="11158">MRRARAEVPAAPRAAGPVVEGLPRGDPAARLPAGRAERGLRSVGAGGPPGTQTVPAIPYAPTAAAAGRTGRRSPPPLPRRDRRSGPAGSAAGAEVPGCGSRCAPARGPCRSR</sequence>
<comment type="caution">
    <text evidence="2">The sequence shown here is derived from an EMBL/GenBank/DDBJ whole genome shotgun (WGS) entry which is preliminary data.</text>
</comment>
<accession>A0A918GFA4</accession>
<feature type="compositionally biased region" description="Low complexity" evidence="1">
    <location>
        <begin position="55"/>
        <end position="68"/>
    </location>
</feature>
<feature type="compositionally biased region" description="Low complexity" evidence="1">
    <location>
        <begin position="7"/>
        <end position="21"/>
    </location>
</feature>
<gene>
    <name evidence="2" type="ORF">GCM10010238_24090</name>
</gene>
<dbReference type="AlphaFoldDB" id="A0A918GFA4"/>
<feature type="region of interest" description="Disordered" evidence="1">
    <location>
        <begin position="1"/>
        <end position="112"/>
    </location>
</feature>
<dbReference type="Proteomes" id="UP000653493">
    <property type="component" value="Unassembled WGS sequence"/>
</dbReference>
<keyword evidence="3" id="KW-1185">Reference proteome</keyword>
<reference evidence="2" key="1">
    <citation type="journal article" date="2014" name="Int. J. Syst. Evol. Microbiol.">
        <title>Complete genome sequence of Corynebacterium casei LMG S-19264T (=DSM 44701T), isolated from a smear-ripened cheese.</title>
        <authorList>
            <consortium name="US DOE Joint Genome Institute (JGI-PGF)"/>
            <person name="Walter F."/>
            <person name="Albersmeier A."/>
            <person name="Kalinowski J."/>
            <person name="Ruckert C."/>
        </authorList>
    </citation>
    <scope>NUCLEOTIDE SEQUENCE</scope>
    <source>
        <strain evidence="2">JCM 4234</strain>
    </source>
</reference>
<name>A0A918GFA4_STRGD</name>
<protein>
    <submittedName>
        <fullName evidence="2">Uncharacterized protein</fullName>
    </submittedName>
</protein>
<proteinExistence type="predicted"/>
<evidence type="ECO:0000313" key="3">
    <source>
        <dbReference type="Proteomes" id="UP000653493"/>
    </source>
</evidence>
<evidence type="ECO:0000313" key="2">
    <source>
        <dbReference type="EMBL" id="GGS34073.1"/>
    </source>
</evidence>
<dbReference type="EMBL" id="BMSL01000005">
    <property type="protein sequence ID" value="GGS34073.1"/>
    <property type="molecule type" value="Genomic_DNA"/>
</dbReference>
<evidence type="ECO:0000256" key="1">
    <source>
        <dbReference type="SAM" id="MobiDB-lite"/>
    </source>
</evidence>
<organism evidence="2 3">
    <name type="scientific">Streptomyces griseoviridis</name>
    <dbReference type="NCBI Taxonomy" id="45398"/>
    <lineage>
        <taxon>Bacteria</taxon>
        <taxon>Bacillati</taxon>
        <taxon>Actinomycetota</taxon>
        <taxon>Actinomycetes</taxon>
        <taxon>Kitasatosporales</taxon>
        <taxon>Streptomycetaceae</taxon>
        <taxon>Streptomyces</taxon>
    </lineage>
</organism>
<reference evidence="2" key="2">
    <citation type="submission" date="2020-09" db="EMBL/GenBank/DDBJ databases">
        <authorList>
            <person name="Sun Q."/>
            <person name="Ohkuma M."/>
        </authorList>
    </citation>
    <scope>NUCLEOTIDE SEQUENCE</scope>
    <source>
        <strain evidence="2">JCM 4234</strain>
    </source>
</reference>